<dbReference type="InterPro" id="IPR025660">
    <property type="entry name" value="Pept_his_AS"/>
</dbReference>
<reference evidence="6" key="1">
    <citation type="submission" date="2018-10" db="EMBL/GenBank/DDBJ databases">
        <title>Transcriptome assembly of Aceria tosichella (Wheat curl mite) Type 2.</title>
        <authorList>
            <person name="Scully E.D."/>
            <person name="Geib S.M."/>
            <person name="Palmer N.A."/>
            <person name="Gupta A.K."/>
            <person name="Sarath G."/>
            <person name="Tatineni S."/>
        </authorList>
    </citation>
    <scope>NUCLEOTIDE SEQUENCE</scope>
    <source>
        <strain evidence="6">LincolnNE</strain>
    </source>
</reference>
<evidence type="ECO:0000256" key="2">
    <source>
        <dbReference type="ARBA" id="ARBA00023157"/>
    </source>
</evidence>
<dbReference type="InterPro" id="IPR039417">
    <property type="entry name" value="Peptidase_C1A_papain-like"/>
</dbReference>
<dbReference type="PROSITE" id="PS00639">
    <property type="entry name" value="THIOL_PROTEASE_HIS"/>
    <property type="match status" value="1"/>
</dbReference>
<dbReference type="EMBL" id="GGYP01007475">
    <property type="protein sequence ID" value="MDE52246.1"/>
    <property type="molecule type" value="Transcribed_RNA"/>
</dbReference>
<keyword evidence="3" id="KW-0732">Signal</keyword>
<dbReference type="PANTHER" id="PTHR12411">
    <property type="entry name" value="CYSTEINE PROTEASE FAMILY C1-RELATED"/>
    <property type="match status" value="1"/>
</dbReference>
<dbReference type="AlphaFoldDB" id="A0A6G1SNZ3"/>
<gene>
    <name evidence="6" type="primary">CATL_6</name>
    <name evidence="6" type="ORF">g.15756</name>
</gene>
<dbReference type="InterPro" id="IPR013128">
    <property type="entry name" value="Peptidase_C1A"/>
</dbReference>
<accession>A0A6G1SNZ3</accession>
<evidence type="ECO:0000259" key="4">
    <source>
        <dbReference type="SMART" id="SM00645"/>
    </source>
</evidence>
<dbReference type="InterPro" id="IPR038765">
    <property type="entry name" value="Papain-like_cys_pep_sf"/>
</dbReference>
<feature type="signal peptide" evidence="3">
    <location>
        <begin position="1"/>
        <end position="22"/>
    </location>
</feature>
<keyword evidence="2" id="KW-1015">Disulfide bond</keyword>
<feature type="chain" id="PRO_5026055251" evidence="3">
    <location>
        <begin position="23"/>
        <end position="340"/>
    </location>
</feature>
<sequence>MKSIILLALFCFATVGFELALARHSNLHEWEQYKRQHGKVYETPEEDSSRFSLFLAAKERVAQHNANDQASYKMSLNHLSDWTPEESAMLNGFRHDSLEPAKLIKTSNQRQYLKALKRASNVTIPDEIDWRKVPNRVTAVKDQGKCASDWAFATTGTLEGQMVNTEAKRKQLVPLSEQQLIDCSKLNRGCHGGNMAIALDYISSVGGIESEKNYPYIGTDNETCKSDKSKFVMTADGADERDDTEDQLKFTVAIVGPVATALRANDNLKHYKSGIFTDPNCGFHLDHAVLIVGYGTDPTVGEYWIVKNSWSSSWGENGYFRIKRGDCGIGNLFVVPWRPQ</sequence>
<comment type="similarity">
    <text evidence="1">Belongs to the peptidase C1 family.</text>
</comment>
<feature type="domain" description="Peptidase C1A papain C-terminal" evidence="4">
    <location>
        <begin position="124"/>
        <end position="337"/>
    </location>
</feature>
<dbReference type="FunFam" id="3.90.70.10:FF:000332">
    <property type="entry name" value="Cathepsin L1"/>
    <property type="match status" value="1"/>
</dbReference>
<dbReference type="InterPro" id="IPR013201">
    <property type="entry name" value="Prot_inhib_I29"/>
</dbReference>
<protein>
    <submittedName>
        <fullName evidence="6">Cathepsin L</fullName>
    </submittedName>
</protein>
<dbReference type="GO" id="GO:0008234">
    <property type="term" value="F:cysteine-type peptidase activity"/>
    <property type="evidence" value="ECO:0007669"/>
    <property type="project" value="InterPro"/>
</dbReference>
<evidence type="ECO:0000259" key="5">
    <source>
        <dbReference type="SMART" id="SM00848"/>
    </source>
</evidence>
<dbReference type="CDD" id="cd02248">
    <property type="entry name" value="Peptidase_C1A"/>
    <property type="match status" value="1"/>
</dbReference>
<dbReference type="InterPro" id="IPR025661">
    <property type="entry name" value="Pept_asp_AS"/>
</dbReference>
<dbReference type="SMART" id="SM00848">
    <property type="entry name" value="Inhibitor_I29"/>
    <property type="match status" value="1"/>
</dbReference>
<proteinExistence type="inferred from homology"/>
<dbReference type="PROSITE" id="PS00640">
    <property type="entry name" value="THIOL_PROTEASE_ASN"/>
    <property type="match status" value="1"/>
</dbReference>
<evidence type="ECO:0000313" key="6">
    <source>
        <dbReference type="EMBL" id="MDE52246.1"/>
    </source>
</evidence>
<dbReference type="Gene3D" id="3.90.70.10">
    <property type="entry name" value="Cysteine proteinases"/>
    <property type="match status" value="1"/>
</dbReference>
<dbReference type="SMART" id="SM00645">
    <property type="entry name" value="Pept_C1"/>
    <property type="match status" value="1"/>
</dbReference>
<dbReference type="Pfam" id="PF08246">
    <property type="entry name" value="Inhibitor_I29"/>
    <property type="match status" value="1"/>
</dbReference>
<evidence type="ECO:0000256" key="3">
    <source>
        <dbReference type="SAM" id="SignalP"/>
    </source>
</evidence>
<evidence type="ECO:0000256" key="1">
    <source>
        <dbReference type="ARBA" id="ARBA00008455"/>
    </source>
</evidence>
<name>A0A6G1SNZ3_9ACAR</name>
<dbReference type="Pfam" id="PF00112">
    <property type="entry name" value="Peptidase_C1"/>
    <property type="match status" value="1"/>
</dbReference>
<feature type="domain" description="Cathepsin propeptide inhibitor" evidence="5">
    <location>
        <begin position="30"/>
        <end position="87"/>
    </location>
</feature>
<organism evidence="6">
    <name type="scientific">Aceria tosichella</name>
    <name type="common">wheat curl mite</name>
    <dbReference type="NCBI Taxonomy" id="561515"/>
    <lineage>
        <taxon>Eukaryota</taxon>
        <taxon>Metazoa</taxon>
        <taxon>Ecdysozoa</taxon>
        <taxon>Arthropoda</taxon>
        <taxon>Chelicerata</taxon>
        <taxon>Arachnida</taxon>
        <taxon>Acari</taxon>
        <taxon>Acariformes</taxon>
        <taxon>Trombidiformes</taxon>
        <taxon>Prostigmata</taxon>
        <taxon>Eupodina</taxon>
        <taxon>Eriophyoidea</taxon>
        <taxon>Eriophyidae</taxon>
        <taxon>Eriophyinae</taxon>
        <taxon>Aceriini</taxon>
        <taxon>Aceria</taxon>
    </lineage>
</organism>
<dbReference type="GO" id="GO:0006508">
    <property type="term" value="P:proteolysis"/>
    <property type="evidence" value="ECO:0007669"/>
    <property type="project" value="InterPro"/>
</dbReference>
<dbReference type="InterPro" id="IPR000668">
    <property type="entry name" value="Peptidase_C1A_C"/>
</dbReference>
<dbReference type="SUPFAM" id="SSF54001">
    <property type="entry name" value="Cysteine proteinases"/>
    <property type="match status" value="1"/>
</dbReference>
<dbReference type="PRINTS" id="PR00705">
    <property type="entry name" value="PAPAIN"/>
</dbReference>